<feature type="domain" description="CBS" evidence="1">
    <location>
        <begin position="119"/>
        <end position="166"/>
    </location>
</feature>
<dbReference type="InterPro" id="IPR046342">
    <property type="entry name" value="CBS_dom_sf"/>
</dbReference>
<feature type="domain" description="CBS" evidence="1">
    <location>
        <begin position="192"/>
        <end position="248"/>
    </location>
</feature>
<evidence type="ECO:0000313" key="3">
    <source>
        <dbReference type="Proteomes" id="UP000286287"/>
    </source>
</evidence>
<dbReference type="Pfam" id="PF00571">
    <property type="entry name" value="CBS"/>
    <property type="match status" value="2"/>
</dbReference>
<accession>A0A418VHQ0</accession>
<evidence type="ECO:0000259" key="1">
    <source>
        <dbReference type="SMART" id="SM00116"/>
    </source>
</evidence>
<name>A0A418VHQ0_9DEIO</name>
<protein>
    <submittedName>
        <fullName evidence="2">CBS domain-containing protein</fullName>
    </submittedName>
</protein>
<proteinExistence type="predicted"/>
<comment type="caution">
    <text evidence="2">The sequence shown here is derived from an EMBL/GenBank/DDBJ whole genome shotgun (WGS) entry which is preliminary data.</text>
</comment>
<dbReference type="InterPro" id="IPR000644">
    <property type="entry name" value="CBS_dom"/>
</dbReference>
<dbReference type="SMART" id="SM00116">
    <property type="entry name" value="CBS"/>
    <property type="match status" value="2"/>
</dbReference>
<dbReference type="SUPFAM" id="SSF54631">
    <property type="entry name" value="CBS-domain pair"/>
    <property type="match status" value="1"/>
</dbReference>
<dbReference type="EMBL" id="QYUJ01000004">
    <property type="protein sequence ID" value="RJF75683.1"/>
    <property type="molecule type" value="Genomic_DNA"/>
</dbReference>
<keyword evidence="3" id="KW-1185">Reference proteome</keyword>
<dbReference type="Gene3D" id="3.10.580.10">
    <property type="entry name" value="CBS-domain"/>
    <property type="match status" value="1"/>
</dbReference>
<gene>
    <name evidence="2" type="ORF">D3875_01145</name>
</gene>
<organism evidence="2 3">
    <name type="scientific">Deinococcus cavernae</name>
    <dbReference type="NCBI Taxonomy" id="2320857"/>
    <lineage>
        <taxon>Bacteria</taxon>
        <taxon>Thermotogati</taxon>
        <taxon>Deinococcota</taxon>
        <taxon>Deinococci</taxon>
        <taxon>Deinococcales</taxon>
        <taxon>Deinococcaceae</taxon>
        <taxon>Deinococcus</taxon>
    </lineage>
</organism>
<dbReference type="Proteomes" id="UP000286287">
    <property type="component" value="Unassembled WGS sequence"/>
</dbReference>
<dbReference type="AlphaFoldDB" id="A0A418VHQ0"/>
<sequence length="252" mass="28149">MTGFPSDGKWRGYAGGMDKDSTSRFLNAFASLERHLRKTYGSGKGHDDIPMLLARAQGSGAMRGYAEDLRAFTQLRNVLVHERIENRFLLTTDEAVTRHLEHIVQHLTRPPEIGFFQGEVTTTTAEAHIGEALTVMSSLDLSQLPVYRNGVFISVLTSDTIARWLGANVKDELADLTVPVSEVLKYQESVEKHAFIARNASVFEVLDAFERYTRQGERLSALLITQRGRETEKLLGIITVYDLPRALQAVGQ</sequence>
<reference evidence="2 3" key="1">
    <citation type="submission" date="2018-09" db="EMBL/GenBank/DDBJ databases">
        <authorList>
            <person name="Zhu H."/>
        </authorList>
    </citation>
    <scope>NUCLEOTIDE SEQUENCE [LARGE SCALE GENOMIC DNA]</scope>
    <source>
        <strain evidence="2 3">K2S05-167</strain>
    </source>
</reference>
<evidence type="ECO:0000313" key="2">
    <source>
        <dbReference type="EMBL" id="RJF75683.1"/>
    </source>
</evidence>